<dbReference type="AlphaFoldDB" id="A0A317C6Y7"/>
<keyword evidence="3" id="KW-1185">Reference proteome</keyword>
<keyword evidence="1" id="KW-0732">Signal</keyword>
<feature type="signal peptide" evidence="1">
    <location>
        <begin position="1"/>
        <end position="16"/>
    </location>
</feature>
<evidence type="ECO:0000256" key="1">
    <source>
        <dbReference type="SAM" id="SignalP"/>
    </source>
</evidence>
<evidence type="ECO:0000313" key="3">
    <source>
        <dbReference type="Proteomes" id="UP000245506"/>
    </source>
</evidence>
<dbReference type="OrthoDB" id="573055at2"/>
<protein>
    <submittedName>
        <fullName evidence="2">Uncharacterized protein</fullName>
    </submittedName>
</protein>
<name>A0A317C6Y7_9GAMM</name>
<dbReference type="RefSeq" id="WP_109826508.1">
    <property type="nucleotide sequence ID" value="NZ_QGKL01000042.1"/>
</dbReference>
<comment type="caution">
    <text evidence="2">The sequence shown here is derived from an EMBL/GenBank/DDBJ whole genome shotgun (WGS) entry which is preliminary data.</text>
</comment>
<dbReference type="Proteomes" id="UP000245506">
    <property type="component" value="Unassembled WGS sequence"/>
</dbReference>
<proteinExistence type="predicted"/>
<evidence type="ECO:0000313" key="2">
    <source>
        <dbReference type="EMBL" id="PWQ93981.1"/>
    </source>
</evidence>
<sequence>MKKLLLLTLLTSCAYAAKIDVETFKTSLDYAQVTKVEATQSANGNWCFNTTVRHNDEGWEHYADGWEVLDMNGNQLGYRMLAHPHENEQPFTRSLCGVVIPEAMTQVMVRAKCEDHGYGGKAIVVMLKQ</sequence>
<gene>
    <name evidence="2" type="ORF">DKT75_20520</name>
</gene>
<reference evidence="2 3" key="1">
    <citation type="submission" date="2018-05" db="EMBL/GenBank/DDBJ databases">
        <title>Leucothrix arctica sp. nov., isolated from Arctic seawater.</title>
        <authorList>
            <person name="Choi A."/>
            <person name="Baek K."/>
        </authorList>
    </citation>
    <scope>NUCLEOTIDE SEQUENCE [LARGE SCALE GENOMIC DNA]</scope>
    <source>
        <strain evidence="2 3">IMCC9719</strain>
    </source>
</reference>
<organism evidence="2 3">
    <name type="scientific">Leucothrix arctica</name>
    <dbReference type="NCBI Taxonomy" id="1481894"/>
    <lineage>
        <taxon>Bacteria</taxon>
        <taxon>Pseudomonadati</taxon>
        <taxon>Pseudomonadota</taxon>
        <taxon>Gammaproteobacteria</taxon>
        <taxon>Thiotrichales</taxon>
        <taxon>Thiotrichaceae</taxon>
        <taxon>Leucothrix</taxon>
    </lineage>
</organism>
<accession>A0A317C6Y7</accession>
<feature type="chain" id="PRO_5016308487" evidence="1">
    <location>
        <begin position="17"/>
        <end position="129"/>
    </location>
</feature>
<dbReference type="EMBL" id="QGKL01000042">
    <property type="protein sequence ID" value="PWQ93981.1"/>
    <property type="molecule type" value="Genomic_DNA"/>
</dbReference>